<evidence type="ECO:0000256" key="2">
    <source>
        <dbReference type="ARBA" id="ARBA00010441"/>
    </source>
</evidence>
<feature type="transmembrane region" description="Helical" evidence="6">
    <location>
        <begin position="61"/>
        <end position="79"/>
    </location>
</feature>
<gene>
    <name evidence="7" type="ORF">GSBLH_T00002468001</name>
</gene>
<dbReference type="PANTHER" id="PTHR10414">
    <property type="entry name" value="ETHANOLAMINEPHOSPHOTRANSFERASE"/>
    <property type="match status" value="1"/>
</dbReference>
<feature type="transmembrane region" description="Helical" evidence="6">
    <location>
        <begin position="91"/>
        <end position="109"/>
    </location>
</feature>
<evidence type="ECO:0000256" key="4">
    <source>
        <dbReference type="ARBA" id="ARBA00023136"/>
    </source>
</evidence>
<dbReference type="RefSeq" id="XP_012896384.1">
    <property type="nucleotide sequence ID" value="XM_013040930.1"/>
</dbReference>
<keyword evidence="8" id="KW-1185">Reference proteome</keyword>
<keyword evidence="6" id="KW-1133">Transmembrane helix</keyword>
<dbReference type="InterPro" id="IPR043130">
    <property type="entry name" value="CDP-OH_PTrfase_TM_dom"/>
</dbReference>
<evidence type="ECO:0000256" key="1">
    <source>
        <dbReference type="ARBA" id="ARBA00004370"/>
    </source>
</evidence>
<name>D8M363_BLAHO</name>
<dbReference type="GO" id="GO:0016020">
    <property type="term" value="C:membrane"/>
    <property type="evidence" value="ECO:0007669"/>
    <property type="project" value="UniProtKB-SubCell"/>
</dbReference>
<organism evidence="7">
    <name type="scientific">Blastocystis hominis</name>
    <dbReference type="NCBI Taxonomy" id="12968"/>
    <lineage>
        <taxon>Eukaryota</taxon>
        <taxon>Sar</taxon>
        <taxon>Stramenopiles</taxon>
        <taxon>Bigyra</taxon>
        <taxon>Opalozoa</taxon>
        <taxon>Opalinata</taxon>
        <taxon>Blastocystidae</taxon>
        <taxon>Blastocystis</taxon>
    </lineage>
</organism>
<evidence type="ECO:0000313" key="7">
    <source>
        <dbReference type="EMBL" id="CBK22336.2"/>
    </source>
</evidence>
<dbReference type="PROSITE" id="PS00379">
    <property type="entry name" value="CDP_ALCOHOL_P_TRANSF"/>
    <property type="match status" value="1"/>
</dbReference>
<dbReference type="InterPro" id="IPR048254">
    <property type="entry name" value="CDP_ALCOHOL_P_TRANSF_CS"/>
</dbReference>
<dbReference type="PANTHER" id="PTHR10414:SF37">
    <property type="entry name" value="BB IN A BOXCAR, ISOFORM C"/>
    <property type="match status" value="1"/>
</dbReference>
<keyword evidence="4 6" id="KW-0472">Membrane</keyword>
<evidence type="ECO:0000256" key="3">
    <source>
        <dbReference type="ARBA" id="ARBA00022679"/>
    </source>
</evidence>
<comment type="similarity">
    <text evidence="2 5">Belongs to the CDP-alcohol phosphatidyltransferase class-I family.</text>
</comment>
<dbReference type="EMBL" id="FN668650">
    <property type="protein sequence ID" value="CBK22336.2"/>
    <property type="molecule type" value="Genomic_DNA"/>
</dbReference>
<keyword evidence="6" id="KW-0812">Transmembrane</keyword>
<dbReference type="GO" id="GO:0008654">
    <property type="term" value="P:phospholipid biosynthetic process"/>
    <property type="evidence" value="ECO:0007669"/>
    <property type="project" value="InterPro"/>
</dbReference>
<dbReference type="InParanoid" id="D8M363"/>
<reference evidence="7" key="1">
    <citation type="submission" date="2010-02" db="EMBL/GenBank/DDBJ databases">
        <title>Sequencing and annotation of the Blastocystis hominis genome.</title>
        <authorList>
            <person name="Wincker P."/>
        </authorList>
    </citation>
    <scope>NUCLEOTIDE SEQUENCE</scope>
    <source>
        <strain evidence="7">Singapore isolate B</strain>
    </source>
</reference>
<dbReference type="Gene3D" id="1.20.120.1760">
    <property type="match status" value="1"/>
</dbReference>
<accession>D8M363</accession>
<dbReference type="Pfam" id="PF01066">
    <property type="entry name" value="CDP-OH_P_transf"/>
    <property type="match status" value="1"/>
</dbReference>
<evidence type="ECO:0000313" key="8">
    <source>
        <dbReference type="Proteomes" id="UP000008312"/>
    </source>
</evidence>
<proteinExistence type="inferred from homology"/>
<dbReference type="Proteomes" id="UP000008312">
    <property type="component" value="Unassembled WGS sequence"/>
</dbReference>
<feature type="transmembrane region" description="Helical" evidence="6">
    <location>
        <begin position="153"/>
        <end position="172"/>
    </location>
</feature>
<comment type="subcellular location">
    <subcellularLocation>
        <location evidence="1">Membrane</location>
    </subcellularLocation>
</comment>
<feature type="transmembrane region" description="Helical" evidence="6">
    <location>
        <begin position="192"/>
        <end position="210"/>
    </location>
</feature>
<evidence type="ECO:0008006" key="9">
    <source>
        <dbReference type="Google" id="ProtNLM"/>
    </source>
</evidence>
<dbReference type="GeneID" id="24919631"/>
<dbReference type="GO" id="GO:0016780">
    <property type="term" value="F:phosphotransferase activity, for other substituted phosphate groups"/>
    <property type="evidence" value="ECO:0007669"/>
    <property type="project" value="InterPro"/>
</dbReference>
<dbReference type="InterPro" id="IPR014472">
    <property type="entry name" value="CHOPT"/>
</dbReference>
<dbReference type="FunCoup" id="D8M363">
    <property type="interactions" value="89"/>
</dbReference>
<feature type="transmembrane region" description="Helical" evidence="6">
    <location>
        <begin position="222"/>
        <end position="249"/>
    </location>
</feature>
<evidence type="ECO:0000256" key="5">
    <source>
        <dbReference type="RuleBase" id="RU003750"/>
    </source>
</evidence>
<dbReference type="InterPro" id="IPR000462">
    <property type="entry name" value="CDP-OH_P_trans"/>
</dbReference>
<keyword evidence="3 5" id="KW-0808">Transferase</keyword>
<sequence length="284" mass="31817">MNNQDIQKIKEKMPKYLRESDLKSLDVYKYHGADYTFIENLLNPFWTWFASFFPDWMAPNMITFVGLLINVSASILVVVNDPTLEGNCPDWIYIIAAISLITYLNFDCADGKQARRLHASSPLGQLFDHGCDAINEVFIIMVLASACGTGSSFHTSSILIIQCLAFSLAQILEYHIDLLVVGNKFFGTTESILSVALVYCLRGIFGISILSRPLSQVIPISIPWNISICGFFIQVTNIGMIFTILQLFFHSLIHGSPIPEEDRGEKNLTTADYVIRVIPPLLLI</sequence>
<evidence type="ECO:0000256" key="6">
    <source>
        <dbReference type="SAM" id="Phobius"/>
    </source>
</evidence>
<dbReference type="OrthoDB" id="196717at2759"/>
<dbReference type="OMA" id="NISICGF"/>
<protein>
    <recommendedName>
        <fullName evidence="9">CDP-alcohol phosphatidyltransferase</fullName>
    </recommendedName>
</protein>
<dbReference type="AlphaFoldDB" id="D8M363"/>